<sequence>MGGMGNHKNGRWEMGDGVGAETEEIYAFVYGLRLAIREMGFVGFPLEYCDALGLSSNEDVGYAHISVSGIQNIKGSGH</sequence>
<reference evidence="1 2" key="4">
    <citation type="journal article" date="2011" name="BMC Genomics">
        <title>RNA-Seq improves annotation of protein-coding genes in the cucumber genome.</title>
        <authorList>
            <person name="Li Z."/>
            <person name="Zhang Z."/>
            <person name="Yan P."/>
            <person name="Huang S."/>
            <person name="Fei Z."/>
            <person name="Lin K."/>
        </authorList>
    </citation>
    <scope>NUCLEOTIDE SEQUENCE [LARGE SCALE GENOMIC DNA]</scope>
    <source>
        <strain evidence="2">cv. 9930</strain>
    </source>
</reference>
<keyword evidence="2" id="KW-1185">Reference proteome</keyword>
<organism evidence="1 2">
    <name type="scientific">Cucumis sativus</name>
    <name type="common">Cucumber</name>
    <dbReference type="NCBI Taxonomy" id="3659"/>
    <lineage>
        <taxon>Eukaryota</taxon>
        <taxon>Viridiplantae</taxon>
        <taxon>Streptophyta</taxon>
        <taxon>Embryophyta</taxon>
        <taxon>Tracheophyta</taxon>
        <taxon>Spermatophyta</taxon>
        <taxon>Magnoliopsida</taxon>
        <taxon>eudicotyledons</taxon>
        <taxon>Gunneridae</taxon>
        <taxon>Pentapetalae</taxon>
        <taxon>rosids</taxon>
        <taxon>fabids</taxon>
        <taxon>Cucurbitales</taxon>
        <taxon>Cucurbitaceae</taxon>
        <taxon>Benincaseae</taxon>
        <taxon>Cucumis</taxon>
    </lineage>
</organism>
<evidence type="ECO:0000313" key="1">
    <source>
        <dbReference type="EMBL" id="KGN57218.1"/>
    </source>
</evidence>
<dbReference type="AlphaFoldDB" id="A0A0A0L612"/>
<evidence type="ECO:0000313" key="2">
    <source>
        <dbReference type="Proteomes" id="UP000029981"/>
    </source>
</evidence>
<accession>A0A0A0L612</accession>
<gene>
    <name evidence="1" type="ORF">Csa_3G171750</name>
</gene>
<reference evidence="1 2" key="3">
    <citation type="journal article" date="2010" name="BMC Genomics">
        <title>Transcriptome sequencing and comparative analysis of cucumber flowers with different sex types.</title>
        <authorList>
            <person name="Guo S."/>
            <person name="Zheng Y."/>
            <person name="Joung J.G."/>
            <person name="Liu S."/>
            <person name="Zhang Z."/>
            <person name="Crasta O.R."/>
            <person name="Sobral B.W."/>
            <person name="Xu Y."/>
            <person name="Huang S."/>
            <person name="Fei Z."/>
        </authorList>
    </citation>
    <scope>NUCLEOTIDE SEQUENCE [LARGE SCALE GENOMIC DNA]</scope>
    <source>
        <strain evidence="2">cv. 9930</strain>
    </source>
</reference>
<reference evidence="1 2" key="1">
    <citation type="journal article" date="2009" name="Nat. Genet.">
        <title>The genome of the cucumber, Cucumis sativus L.</title>
        <authorList>
            <person name="Huang S."/>
            <person name="Li R."/>
            <person name="Zhang Z."/>
            <person name="Li L."/>
            <person name="Gu X."/>
            <person name="Fan W."/>
            <person name="Lucas W.J."/>
            <person name="Wang X."/>
            <person name="Xie B."/>
            <person name="Ni P."/>
            <person name="Ren Y."/>
            <person name="Zhu H."/>
            <person name="Li J."/>
            <person name="Lin K."/>
            <person name="Jin W."/>
            <person name="Fei Z."/>
            <person name="Li G."/>
            <person name="Staub J."/>
            <person name="Kilian A."/>
            <person name="van der Vossen E.A."/>
            <person name="Wu Y."/>
            <person name="Guo J."/>
            <person name="He J."/>
            <person name="Jia Z."/>
            <person name="Ren Y."/>
            <person name="Tian G."/>
            <person name="Lu Y."/>
            <person name="Ruan J."/>
            <person name="Qian W."/>
            <person name="Wang M."/>
            <person name="Huang Q."/>
            <person name="Li B."/>
            <person name="Xuan Z."/>
            <person name="Cao J."/>
            <person name="Asan"/>
            <person name="Wu Z."/>
            <person name="Zhang J."/>
            <person name="Cai Q."/>
            <person name="Bai Y."/>
            <person name="Zhao B."/>
            <person name="Han Y."/>
            <person name="Li Y."/>
            <person name="Li X."/>
            <person name="Wang S."/>
            <person name="Shi Q."/>
            <person name="Liu S."/>
            <person name="Cho W.K."/>
            <person name="Kim J.Y."/>
            <person name="Xu Y."/>
            <person name="Heller-Uszynska K."/>
            <person name="Miao H."/>
            <person name="Cheng Z."/>
            <person name="Zhang S."/>
            <person name="Wu J."/>
            <person name="Yang Y."/>
            <person name="Kang H."/>
            <person name="Li M."/>
            <person name="Liang H."/>
            <person name="Ren X."/>
            <person name="Shi Z."/>
            <person name="Wen M."/>
            <person name="Jian M."/>
            <person name="Yang H."/>
            <person name="Zhang G."/>
            <person name="Yang Z."/>
            <person name="Chen R."/>
            <person name="Liu S."/>
            <person name="Li J."/>
            <person name="Ma L."/>
            <person name="Liu H."/>
            <person name="Zhou Y."/>
            <person name="Zhao J."/>
            <person name="Fang X."/>
            <person name="Li G."/>
            <person name="Fang L."/>
            <person name="Li Y."/>
            <person name="Liu D."/>
            <person name="Zheng H."/>
            <person name="Zhang Y."/>
            <person name="Qin N."/>
            <person name="Li Z."/>
            <person name="Yang G."/>
            <person name="Yang S."/>
            <person name="Bolund L."/>
            <person name="Kristiansen K."/>
            <person name="Zheng H."/>
            <person name="Li S."/>
            <person name="Zhang X."/>
            <person name="Yang H."/>
            <person name="Wang J."/>
            <person name="Sun R."/>
            <person name="Zhang B."/>
            <person name="Jiang S."/>
            <person name="Wang J."/>
            <person name="Du Y."/>
            <person name="Li S."/>
        </authorList>
    </citation>
    <scope>NUCLEOTIDE SEQUENCE [LARGE SCALE GENOMIC DNA]</scope>
    <source>
        <strain evidence="2">cv. 9930</strain>
    </source>
</reference>
<proteinExistence type="predicted"/>
<dbReference type="Proteomes" id="UP000029981">
    <property type="component" value="Chromosome 3"/>
</dbReference>
<name>A0A0A0L612_CUCSA</name>
<protein>
    <submittedName>
        <fullName evidence="1">Uncharacterized protein</fullName>
    </submittedName>
</protein>
<dbReference type="EMBL" id="CM002924">
    <property type="protein sequence ID" value="KGN57218.1"/>
    <property type="molecule type" value="Genomic_DNA"/>
</dbReference>
<dbReference type="Gramene" id="KGN57218">
    <property type="protein sequence ID" value="KGN57218"/>
    <property type="gene ID" value="Csa_3G171750"/>
</dbReference>
<reference evidence="1 2" key="2">
    <citation type="journal article" date="2009" name="PLoS ONE">
        <title>An integrated genetic and cytogenetic map of the cucumber genome.</title>
        <authorList>
            <person name="Ren Y."/>
            <person name="Zhang Z."/>
            <person name="Liu J."/>
            <person name="Staub J.E."/>
            <person name="Han Y."/>
            <person name="Cheng Z."/>
            <person name="Li X."/>
            <person name="Lu J."/>
            <person name="Miao H."/>
            <person name="Kang H."/>
            <person name="Xie B."/>
            <person name="Gu X."/>
            <person name="Wang X."/>
            <person name="Du Y."/>
            <person name="Jin W."/>
            <person name="Huang S."/>
        </authorList>
    </citation>
    <scope>NUCLEOTIDE SEQUENCE [LARGE SCALE GENOMIC DNA]</scope>
    <source>
        <strain evidence="2">cv. 9930</strain>
    </source>
</reference>